<proteinExistence type="predicted"/>
<evidence type="ECO:0000313" key="2">
    <source>
        <dbReference type="RefSeq" id="XP_046586658.1"/>
    </source>
</evidence>
<accession>A0ABM3FF63</accession>
<dbReference type="GeneID" id="124292787"/>
<protein>
    <submittedName>
        <fullName evidence="2">Uncharacterized protein LOC124292787</fullName>
    </submittedName>
</protein>
<reference evidence="2" key="1">
    <citation type="submission" date="2025-08" db="UniProtKB">
        <authorList>
            <consortium name="RefSeq"/>
        </authorList>
    </citation>
    <scope>IDENTIFICATION</scope>
    <source>
        <tissue evidence="2">Thorax and Abdomen</tissue>
    </source>
</reference>
<gene>
    <name evidence="2" type="primary">LOC124292787</name>
</gene>
<evidence type="ECO:0000313" key="1">
    <source>
        <dbReference type="Proteomes" id="UP000829291"/>
    </source>
</evidence>
<dbReference type="RefSeq" id="XP_046586658.1">
    <property type="nucleotide sequence ID" value="XM_046730702.1"/>
</dbReference>
<keyword evidence="1" id="KW-1185">Reference proteome</keyword>
<sequence length="180" mass="20578">METAATEKSQHFRGLEVTHEESIEASRILLCKKREEIKGINGAADRTQSLRTNELVIFENRVAEAVPKFLNALTYYSTDNATAAIGNIRRENQEFQEGIAMVDREVEALMSKYEIKEGIVSAIPSHELGVTDLQKLKDAWNKANQSRNSEWKRIEHLNKQLQETTKRNDRKIARHLGKTT</sequence>
<dbReference type="Proteomes" id="UP000829291">
    <property type="component" value="Chromosome 2"/>
</dbReference>
<name>A0ABM3FF63_NEOLC</name>
<organism evidence="1 2">
    <name type="scientific">Neodiprion lecontei</name>
    <name type="common">Redheaded pine sawfly</name>
    <dbReference type="NCBI Taxonomy" id="441921"/>
    <lineage>
        <taxon>Eukaryota</taxon>
        <taxon>Metazoa</taxon>
        <taxon>Ecdysozoa</taxon>
        <taxon>Arthropoda</taxon>
        <taxon>Hexapoda</taxon>
        <taxon>Insecta</taxon>
        <taxon>Pterygota</taxon>
        <taxon>Neoptera</taxon>
        <taxon>Endopterygota</taxon>
        <taxon>Hymenoptera</taxon>
        <taxon>Tenthredinoidea</taxon>
        <taxon>Diprionidae</taxon>
        <taxon>Diprioninae</taxon>
        <taxon>Neodiprion</taxon>
    </lineage>
</organism>